<comment type="function">
    <text evidence="11">Specifically deglycosylates the denatured form of N-linked glycoproteins in the cytoplasm and assists their proteasome-mediated degradation. Cleaves the beta-aspartyl-glucosamine (GlcNAc) of the glycan and the amide side chain of Asn, converting Asn to Asp. Prefers proteins containing high-mannose over those bearing complex type oligosaccharides. Can recognize misfolded proteins in the endoplasmic reticulum that are exported to the cytosol to be destroyed and deglycosylate them, while it has no activity toward native proteins. Deglycosylation is a prerequisite for subsequent proteasome-mediated degradation of some, but not all, misfolded glycoproteins.</text>
</comment>
<keyword evidence="8" id="KW-0479">Metal-binding</keyword>
<keyword evidence="18" id="KW-1185">Reference proteome</keyword>
<evidence type="ECO:0000256" key="6">
    <source>
        <dbReference type="ARBA" id="ARBA00018546"/>
    </source>
</evidence>
<comment type="catalytic activity">
    <reaction evidence="1">
        <text>Hydrolysis of an N(4)-(acetyl-beta-D-glucosaminyl)asparagine residue in which the glucosamine residue may be further glycosylated, to yield a (substituted) N-acetyl-beta-D-glucosaminylamine and a peptide containing an aspartate residue.</text>
        <dbReference type="EC" id="3.5.1.52"/>
    </reaction>
</comment>
<dbReference type="SUPFAM" id="SSF54001">
    <property type="entry name" value="Cysteine proteinases"/>
    <property type="match status" value="1"/>
</dbReference>
<keyword evidence="7" id="KW-0963">Cytoplasm</keyword>
<protein>
    <recommendedName>
        <fullName evidence="6">Peptide-N(4)-(N-acetyl-beta-glucosaminyl)asparagine amidase</fullName>
        <ecNumber evidence="5">3.5.1.52</ecNumber>
    </recommendedName>
    <alternativeName>
        <fullName evidence="12">N-glycanase 1</fullName>
    </alternativeName>
    <alternativeName>
        <fullName evidence="13">Peptide:N-glycanase</fullName>
    </alternativeName>
</protein>
<keyword evidence="9" id="KW-0378">Hydrolase</keyword>
<dbReference type="InterPro" id="IPR002931">
    <property type="entry name" value="Transglutaminase-like"/>
</dbReference>
<dbReference type="InterPro" id="IPR038680">
    <property type="entry name" value="PAW_sf"/>
</dbReference>
<dbReference type="OMA" id="DLQDVTW"/>
<evidence type="ECO:0000256" key="11">
    <source>
        <dbReference type="ARBA" id="ARBA00024870"/>
    </source>
</evidence>
<evidence type="ECO:0000313" key="18">
    <source>
        <dbReference type="Proteomes" id="UP000008144"/>
    </source>
</evidence>
<evidence type="ECO:0000256" key="13">
    <source>
        <dbReference type="ARBA" id="ARBA00032901"/>
    </source>
</evidence>
<sequence length="635" mass="74810">SMDSEGVQALIRNKEDDFKIVLNTLYKIARNILQNPLEEKFRSIKIVSKAFQEKILPFDGAIQCLLEMGFKEDGDRFTLFSETKLDDLEEIYKQLMNAEKVTLKKNLSPSLKKSQEEILPRCVNVWRFYCKKVPFYWCKLHIGFCSSLISFRLKSHLRHTAMYENKSLQQKARAVIPIVELNTRTEKRLREETNQDFSEFSNYQYCFLLELLHWFKYEFFTWTNQPPCTSCPESEKYSIGMLPPSDEDLLWGASRVEGYTCSNCNKILRFPRYNHPEKLLETRTGRCGEWANCFTLICKSMAYDARHVLDWTDHVWTEVFIVSMDRWLHCDSCENVCDKPLMYEQGWNKKLSLIVAADHEHIVDVTRRYTRDVNAVEIRRNKMFDSDWLKSTIRELNETTRLSMTQARKEKLRNRQLNEEKELSSVKTETGGEYEGRTSGSLAWRLARGETDKVKDGKSKMETCEVIRPSEDEIKSGMLTLEYSSSLDKYTRITDNNKSYDGWKSLVYCHQDVMKKVEQDWKQTYICRKEDTSVGYISWRVELPNTCLLTHVELCVKDSVFEQGHVSWLLTTDKTTHIVKSGKKNNTRTPYFNNNQFKLVHAFLRGENWQHAQLFREPLNTSEISFNVKVLWKQK</sequence>
<dbReference type="Ensembl" id="ENSCINT00000034378.1">
    <property type="protein sequence ID" value="ENSCINP00000034572.1"/>
    <property type="gene ID" value="ENSCING00000012246.2"/>
</dbReference>
<evidence type="ECO:0000256" key="9">
    <source>
        <dbReference type="ARBA" id="ARBA00022801"/>
    </source>
</evidence>
<evidence type="ECO:0000256" key="15">
    <source>
        <dbReference type="SAM" id="MobiDB-lite"/>
    </source>
</evidence>
<dbReference type="Gene3D" id="1.20.58.2190">
    <property type="match status" value="1"/>
</dbReference>
<dbReference type="Pfam" id="PF04721">
    <property type="entry name" value="PAW"/>
    <property type="match status" value="1"/>
</dbReference>
<dbReference type="GO" id="GO:0006516">
    <property type="term" value="P:glycoprotein catabolic process"/>
    <property type="evidence" value="ECO:0000318"/>
    <property type="project" value="GO_Central"/>
</dbReference>
<evidence type="ECO:0000256" key="8">
    <source>
        <dbReference type="ARBA" id="ARBA00022723"/>
    </source>
</evidence>
<dbReference type="FunCoup" id="H2XY38">
    <property type="interactions" value="210"/>
</dbReference>
<dbReference type="GO" id="GO:0046872">
    <property type="term" value="F:metal ion binding"/>
    <property type="evidence" value="ECO:0007669"/>
    <property type="project" value="UniProtKB-KW"/>
</dbReference>
<dbReference type="PANTHER" id="PTHR12143:SF19">
    <property type="entry name" value="PEPTIDE-N(4)-(N-ACETYL-BETA-GLUCOSAMINYL)ASPARAGINE AMIDASE"/>
    <property type="match status" value="1"/>
</dbReference>
<dbReference type="FunFam" id="2.20.25.10:FF:000011">
    <property type="entry name" value="peptide-N(4)-(N-acetyl-beta- glucosaminyl)asparagine amidase"/>
    <property type="match status" value="1"/>
</dbReference>
<dbReference type="GO" id="GO:0005829">
    <property type="term" value="C:cytosol"/>
    <property type="evidence" value="ECO:0000318"/>
    <property type="project" value="GO_Central"/>
</dbReference>
<dbReference type="InterPro" id="IPR038765">
    <property type="entry name" value="Papain-like_cys_pep_sf"/>
</dbReference>
<keyword evidence="10" id="KW-0862">Zinc</keyword>
<dbReference type="Proteomes" id="UP000008144">
    <property type="component" value="Chromosome 5"/>
</dbReference>
<dbReference type="Pfam" id="PF09409">
    <property type="entry name" value="PUB"/>
    <property type="match status" value="1"/>
</dbReference>
<reference evidence="17" key="3">
    <citation type="submission" date="2025-08" db="UniProtKB">
        <authorList>
            <consortium name="Ensembl"/>
        </authorList>
    </citation>
    <scope>IDENTIFICATION</scope>
</reference>
<dbReference type="InterPro" id="IPR050883">
    <property type="entry name" value="PNGase"/>
</dbReference>
<dbReference type="InterPro" id="IPR008979">
    <property type="entry name" value="Galactose-bd-like_sf"/>
</dbReference>
<dbReference type="SUPFAM" id="SSF49785">
    <property type="entry name" value="Galactose-binding domain-like"/>
    <property type="match status" value="1"/>
</dbReference>
<accession>H2XY38</accession>
<dbReference type="EC" id="3.5.1.52" evidence="5"/>
<dbReference type="PANTHER" id="PTHR12143">
    <property type="entry name" value="PEPTIDE N-GLYCANASE PNGASE -RELATED"/>
    <property type="match status" value="1"/>
</dbReference>
<dbReference type="Gene3D" id="3.10.620.30">
    <property type="match status" value="1"/>
</dbReference>
<dbReference type="InParanoid" id="H2XY38"/>
<comment type="similarity">
    <text evidence="4 14">Belongs to the transglutaminase-like superfamily. PNGase family.</text>
</comment>
<dbReference type="SUPFAM" id="SSF143503">
    <property type="entry name" value="PUG domain-like"/>
    <property type="match status" value="1"/>
</dbReference>
<dbReference type="Pfam" id="PF01841">
    <property type="entry name" value="Transglut_core"/>
    <property type="match status" value="1"/>
</dbReference>
<proteinExistence type="inferred from homology"/>
<evidence type="ECO:0000256" key="4">
    <source>
        <dbReference type="ARBA" id="ARBA00009390"/>
    </source>
</evidence>
<dbReference type="AlphaFoldDB" id="H2XY38"/>
<comment type="cofactor">
    <cofactor evidence="2">
        <name>Zn(2+)</name>
        <dbReference type="ChEBI" id="CHEBI:29105"/>
    </cofactor>
</comment>
<evidence type="ECO:0000256" key="14">
    <source>
        <dbReference type="PROSITE-ProRule" id="PRU00731"/>
    </source>
</evidence>
<dbReference type="InterPro" id="IPR006588">
    <property type="entry name" value="Peptide_N_glycanase_PAW_dom"/>
</dbReference>
<dbReference type="InterPro" id="IPR018997">
    <property type="entry name" value="PUB_domain"/>
</dbReference>
<dbReference type="STRING" id="7719.ENSCINP00000034572"/>
<gene>
    <name evidence="17" type="primary">LOC100181653</name>
</gene>
<feature type="domain" description="PAW" evidence="16">
    <location>
        <begin position="433"/>
        <end position="635"/>
    </location>
</feature>
<evidence type="ECO:0000256" key="10">
    <source>
        <dbReference type="ARBA" id="ARBA00022833"/>
    </source>
</evidence>
<dbReference type="InterPro" id="IPR036339">
    <property type="entry name" value="PUB-like_dom_sf"/>
</dbReference>
<dbReference type="Gene3D" id="2.60.120.1020">
    <property type="entry name" value="Peptide N glycanase, PAW domain"/>
    <property type="match status" value="1"/>
</dbReference>
<reference evidence="17" key="2">
    <citation type="journal article" date="2008" name="Genome Biol.">
        <title>Improved genome assembly and evidence-based global gene model set for the chordate Ciona intestinalis: new insight into intron and operon populations.</title>
        <authorList>
            <person name="Satou Y."/>
            <person name="Mineta K."/>
            <person name="Ogasawara M."/>
            <person name="Sasakura Y."/>
            <person name="Shoguchi E."/>
            <person name="Ueno K."/>
            <person name="Yamada L."/>
            <person name="Matsumoto J."/>
            <person name="Wasserscheid J."/>
            <person name="Dewar K."/>
            <person name="Wiley G.B."/>
            <person name="Macmil S.L."/>
            <person name="Roe B.A."/>
            <person name="Zeller R.W."/>
            <person name="Hastings K.E."/>
            <person name="Lemaire P."/>
            <person name="Lindquist E."/>
            <person name="Endo T."/>
            <person name="Hotta K."/>
            <person name="Inaba K."/>
        </authorList>
    </citation>
    <scope>NUCLEOTIDE SEQUENCE [LARGE SCALE GENOMIC DNA]</scope>
    <source>
        <strain evidence="17">wild type</strain>
    </source>
</reference>
<dbReference type="Gene3D" id="2.20.25.10">
    <property type="match status" value="1"/>
</dbReference>
<dbReference type="FunFam" id="1.20.58.2190:FF:000001">
    <property type="entry name" value="peptide-N(4)-(N-acetyl-beta- glucosaminyl)asparagine amidase"/>
    <property type="match status" value="1"/>
</dbReference>
<organism evidence="17 18">
    <name type="scientific">Ciona intestinalis</name>
    <name type="common">Transparent sea squirt</name>
    <name type="synonym">Ascidia intestinalis</name>
    <dbReference type="NCBI Taxonomy" id="7719"/>
    <lineage>
        <taxon>Eukaryota</taxon>
        <taxon>Metazoa</taxon>
        <taxon>Chordata</taxon>
        <taxon>Tunicata</taxon>
        <taxon>Ascidiacea</taxon>
        <taxon>Phlebobranchia</taxon>
        <taxon>Cionidae</taxon>
        <taxon>Ciona</taxon>
    </lineage>
</organism>
<dbReference type="SMART" id="SM00580">
    <property type="entry name" value="PUG"/>
    <property type="match status" value="1"/>
</dbReference>
<evidence type="ECO:0000256" key="7">
    <source>
        <dbReference type="ARBA" id="ARBA00022490"/>
    </source>
</evidence>
<evidence type="ECO:0000256" key="5">
    <source>
        <dbReference type="ARBA" id="ARBA00012158"/>
    </source>
</evidence>
<dbReference type="SMART" id="SM00460">
    <property type="entry name" value="TGc"/>
    <property type="match status" value="1"/>
</dbReference>
<evidence type="ECO:0000259" key="16">
    <source>
        <dbReference type="PROSITE" id="PS51398"/>
    </source>
</evidence>
<comment type="subcellular location">
    <subcellularLocation>
        <location evidence="3">Cytoplasm</location>
    </subcellularLocation>
</comment>
<reference evidence="17" key="4">
    <citation type="submission" date="2025-09" db="UniProtKB">
        <authorList>
            <consortium name="Ensembl"/>
        </authorList>
    </citation>
    <scope>IDENTIFICATION</scope>
</reference>
<dbReference type="GO" id="GO:0005634">
    <property type="term" value="C:nucleus"/>
    <property type="evidence" value="ECO:0000318"/>
    <property type="project" value="GO_Central"/>
</dbReference>
<reference evidence="18" key="1">
    <citation type="journal article" date="2002" name="Science">
        <title>The draft genome of Ciona intestinalis: insights into chordate and vertebrate origins.</title>
        <authorList>
            <person name="Dehal P."/>
            <person name="Satou Y."/>
            <person name="Campbell R.K."/>
            <person name="Chapman J."/>
            <person name="Degnan B."/>
            <person name="De Tomaso A."/>
            <person name="Davidson B."/>
            <person name="Di Gregorio A."/>
            <person name="Gelpke M."/>
            <person name="Goodstein D.M."/>
            <person name="Harafuji N."/>
            <person name="Hastings K.E."/>
            <person name="Ho I."/>
            <person name="Hotta K."/>
            <person name="Huang W."/>
            <person name="Kawashima T."/>
            <person name="Lemaire P."/>
            <person name="Martinez D."/>
            <person name="Meinertzhagen I.A."/>
            <person name="Necula S."/>
            <person name="Nonaka M."/>
            <person name="Putnam N."/>
            <person name="Rash S."/>
            <person name="Saiga H."/>
            <person name="Satake M."/>
            <person name="Terry A."/>
            <person name="Yamada L."/>
            <person name="Wang H.G."/>
            <person name="Awazu S."/>
            <person name="Azumi K."/>
            <person name="Boore J."/>
            <person name="Branno M."/>
            <person name="Chin-Bow S."/>
            <person name="DeSantis R."/>
            <person name="Doyle S."/>
            <person name="Francino P."/>
            <person name="Keys D.N."/>
            <person name="Haga S."/>
            <person name="Hayashi H."/>
            <person name="Hino K."/>
            <person name="Imai K.S."/>
            <person name="Inaba K."/>
            <person name="Kano S."/>
            <person name="Kobayashi K."/>
            <person name="Kobayashi M."/>
            <person name="Lee B.I."/>
            <person name="Makabe K.W."/>
            <person name="Manohar C."/>
            <person name="Matassi G."/>
            <person name="Medina M."/>
            <person name="Mochizuki Y."/>
            <person name="Mount S."/>
            <person name="Morishita T."/>
            <person name="Miura S."/>
            <person name="Nakayama A."/>
            <person name="Nishizaka S."/>
            <person name="Nomoto H."/>
            <person name="Ohta F."/>
            <person name="Oishi K."/>
            <person name="Rigoutsos I."/>
            <person name="Sano M."/>
            <person name="Sasaki A."/>
            <person name="Sasakura Y."/>
            <person name="Shoguchi E."/>
            <person name="Shin-i T."/>
            <person name="Spagnuolo A."/>
            <person name="Stainier D."/>
            <person name="Suzuki M.M."/>
            <person name="Tassy O."/>
            <person name="Takatori N."/>
            <person name="Tokuoka M."/>
            <person name="Yagi K."/>
            <person name="Yoshizaki F."/>
            <person name="Wada S."/>
            <person name="Zhang C."/>
            <person name="Hyatt P.D."/>
            <person name="Larimer F."/>
            <person name="Detter C."/>
            <person name="Doggett N."/>
            <person name="Glavina T."/>
            <person name="Hawkins T."/>
            <person name="Richardson P."/>
            <person name="Lucas S."/>
            <person name="Kohara Y."/>
            <person name="Levine M."/>
            <person name="Satoh N."/>
            <person name="Rokhsar D.S."/>
        </authorList>
    </citation>
    <scope>NUCLEOTIDE SEQUENCE [LARGE SCALE GENOMIC DNA]</scope>
</reference>
<dbReference type="GO" id="GO:0030513">
    <property type="term" value="P:positive regulation of BMP signaling pathway"/>
    <property type="evidence" value="ECO:0000318"/>
    <property type="project" value="GO_Central"/>
</dbReference>
<evidence type="ECO:0000256" key="2">
    <source>
        <dbReference type="ARBA" id="ARBA00001947"/>
    </source>
</evidence>
<evidence type="ECO:0000256" key="12">
    <source>
        <dbReference type="ARBA" id="ARBA00029604"/>
    </source>
</evidence>
<dbReference type="GO" id="GO:0000224">
    <property type="term" value="F:peptide-N4-(N-acetyl-beta-glucosaminyl)asparagine amidase activity"/>
    <property type="evidence" value="ECO:0000318"/>
    <property type="project" value="GO_Central"/>
</dbReference>
<feature type="region of interest" description="Disordered" evidence="15">
    <location>
        <begin position="417"/>
        <end position="437"/>
    </location>
</feature>
<dbReference type="EMBL" id="EAAA01002131">
    <property type="status" value="NOT_ANNOTATED_CDS"/>
    <property type="molecule type" value="Genomic_DNA"/>
</dbReference>
<evidence type="ECO:0000256" key="3">
    <source>
        <dbReference type="ARBA" id="ARBA00004496"/>
    </source>
</evidence>
<dbReference type="GeneTree" id="ENSGT00390000006540"/>
<dbReference type="PROSITE" id="PS51398">
    <property type="entry name" value="PAW"/>
    <property type="match status" value="1"/>
</dbReference>
<evidence type="ECO:0000256" key="1">
    <source>
        <dbReference type="ARBA" id="ARBA00001650"/>
    </source>
</evidence>
<evidence type="ECO:0000313" key="17">
    <source>
        <dbReference type="Ensembl" id="ENSCINP00000034572.1"/>
    </source>
</evidence>
<name>H2XY38_CIOIN</name>